<keyword evidence="3" id="KW-1185">Reference proteome</keyword>
<name>A0A6A6U485_9PEZI</name>
<proteinExistence type="predicted"/>
<feature type="signal peptide" evidence="1">
    <location>
        <begin position="1"/>
        <end position="16"/>
    </location>
</feature>
<evidence type="ECO:0000256" key="1">
    <source>
        <dbReference type="SAM" id="SignalP"/>
    </source>
</evidence>
<gene>
    <name evidence="2" type="ORF">BT63DRAFT_328768</name>
</gene>
<evidence type="ECO:0000313" key="3">
    <source>
        <dbReference type="Proteomes" id="UP000799302"/>
    </source>
</evidence>
<dbReference type="Proteomes" id="UP000799302">
    <property type="component" value="Unassembled WGS sequence"/>
</dbReference>
<dbReference type="EMBL" id="MU004238">
    <property type="protein sequence ID" value="KAF2667075.1"/>
    <property type="molecule type" value="Genomic_DNA"/>
</dbReference>
<keyword evidence="1" id="KW-0732">Signal</keyword>
<reference evidence="2" key="1">
    <citation type="journal article" date="2020" name="Stud. Mycol.">
        <title>101 Dothideomycetes genomes: a test case for predicting lifestyles and emergence of pathogens.</title>
        <authorList>
            <person name="Haridas S."/>
            <person name="Albert R."/>
            <person name="Binder M."/>
            <person name="Bloem J."/>
            <person name="Labutti K."/>
            <person name="Salamov A."/>
            <person name="Andreopoulos B."/>
            <person name="Baker S."/>
            <person name="Barry K."/>
            <person name="Bills G."/>
            <person name="Bluhm B."/>
            <person name="Cannon C."/>
            <person name="Castanera R."/>
            <person name="Culley D."/>
            <person name="Daum C."/>
            <person name="Ezra D."/>
            <person name="Gonzalez J."/>
            <person name="Henrissat B."/>
            <person name="Kuo A."/>
            <person name="Liang C."/>
            <person name="Lipzen A."/>
            <person name="Lutzoni F."/>
            <person name="Magnuson J."/>
            <person name="Mondo S."/>
            <person name="Nolan M."/>
            <person name="Ohm R."/>
            <person name="Pangilinan J."/>
            <person name="Park H.-J."/>
            <person name="Ramirez L."/>
            <person name="Alfaro M."/>
            <person name="Sun H."/>
            <person name="Tritt A."/>
            <person name="Yoshinaga Y."/>
            <person name="Zwiers L.-H."/>
            <person name="Turgeon B."/>
            <person name="Goodwin S."/>
            <person name="Spatafora J."/>
            <person name="Crous P."/>
            <person name="Grigoriev I."/>
        </authorList>
    </citation>
    <scope>NUCLEOTIDE SEQUENCE</scope>
    <source>
        <strain evidence="2">CBS 115976</strain>
    </source>
</reference>
<feature type="chain" id="PRO_5025503173" evidence="1">
    <location>
        <begin position="17"/>
        <end position="168"/>
    </location>
</feature>
<evidence type="ECO:0000313" key="2">
    <source>
        <dbReference type="EMBL" id="KAF2667075.1"/>
    </source>
</evidence>
<dbReference type="AlphaFoldDB" id="A0A6A6U485"/>
<accession>A0A6A6U485</accession>
<organism evidence="2 3">
    <name type="scientific">Microthyrium microscopicum</name>
    <dbReference type="NCBI Taxonomy" id="703497"/>
    <lineage>
        <taxon>Eukaryota</taxon>
        <taxon>Fungi</taxon>
        <taxon>Dikarya</taxon>
        <taxon>Ascomycota</taxon>
        <taxon>Pezizomycotina</taxon>
        <taxon>Dothideomycetes</taxon>
        <taxon>Dothideomycetes incertae sedis</taxon>
        <taxon>Microthyriales</taxon>
        <taxon>Microthyriaceae</taxon>
        <taxon>Microthyrium</taxon>
    </lineage>
</organism>
<protein>
    <submittedName>
        <fullName evidence="2">Uncharacterized protein</fullName>
    </submittedName>
</protein>
<sequence length="168" mass="19484">MHCFCAVLAASRLALGEMLRDIYNLDLAFHGIGIRDWSRRSSTRPIFHGIVEIVSGTTKMSQHLKEILEQSIYNSIFISPRLLACCWVDLRKCLAVSSMRISESTSYRRLMAAASPKIQKSKITYSHRNQPYVSIQKKPNRTLDFYGFLWIFACLKYFYFHDLTMSRS</sequence>